<gene>
    <name evidence="1" type="ORF">ETSY1_39130</name>
</gene>
<evidence type="ECO:0000313" key="2">
    <source>
        <dbReference type="Proteomes" id="UP000019141"/>
    </source>
</evidence>
<dbReference type="Proteomes" id="UP000019141">
    <property type="component" value="Unassembled WGS sequence"/>
</dbReference>
<dbReference type="HOGENOM" id="CLU_058877_3_0_7"/>
<evidence type="ECO:0008006" key="3">
    <source>
        <dbReference type="Google" id="ProtNLM"/>
    </source>
</evidence>
<comment type="caution">
    <text evidence="1">The sequence shown here is derived from an EMBL/GenBank/DDBJ whole genome shotgun (WGS) entry which is preliminary data.</text>
</comment>
<dbReference type="PANTHER" id="PTHR43844:SF1">
    <property type="entry name" value="METHIONINE SYNTHASE"/>
    <property type="match status" value="1"/>
</dbReference>
<reference evidence="1 2" key="1">
    <citation type="journal article" date="2014" name="Nature">
        <title>An environmental bacterial taxon with a large and distinct metabolic repertoire.</title>
        <authorList>
            <person name="Wilson M.C."/>
            <person name="Mori T."/>
            <person name="Ruckert C."/>
            <person name="Uria A.R."/>
            <person name="Helf M.J."/>
            <person name="Takada K."/>
            <person name="Gernert C."/>
            <person name="Steffens U.A."/>
            <person name="Heycke N."/>
            <person name="Schmitt S."/>
            <person name="Rinke C."/>
            <person name="Helfrich E.J."/>
            <person name="Brachmann A.O."/>
            <person name="Gurgui C."/>
            <person name="Wakimoto T."/>
            <person name="Kracht M."/>
            <person name="Crusemann M."/>
            <person name="Hentschel U."/>
            <person name="Abe I."/>
            <person name="Matsunaga S."/>
            <person name="Kalinowski J."/>
            <person name="Takeyama H."/>
            <person name="Piel J."/>
        </authorList>
    </citation>
    <scope>NUCLEOTIDE SEQUENCE [LARGE SCALE GENOMIC DNA]</scope>
    <source>
        <strain evidence="2">TSY1</strain>
    </source>
</reference>
<organism evidence="1 2">
    <name type="scientific">Entotheonella factor</name>
    <dbReference type="NCBI Taxonomy" id="1429438"/>
    <lineage>
        <taxon>Bacteria</taxon>
        <taxon>Pseudomonadati</taxon>
        <taxon>Nitrospinota/Tectimicrobiota group</taxon>
        <taxon>Candidatus Tectimicrobiota</taxon>
        <taxon>Candidatus Entotheonellia</taxon>
        <taxon>Candidatus Entotheonellales</taxon>
        <taxon>Candidatus Entotheonellaceae</taxon>
        <taxon>Candidatus Entotheonella</taxon>
    </lineage>
</organism>
<dbReference type="Gene3D" id="3.20.20.210">
    <property type="match status" value="1"/>
</dbReference>
<dbReference type="EMBL" id="AZHW01001232">
    <property type="protein sequence ID" value="ETW93468.1"/>
    <property type="molecule type" value="Genomic_DNA"/>
</dbReference>
<dbReference type="InterPro" id="IPR038071">
    <property type="entry name" value="UROD/MetE-like_sf"/>
</dbReference>
<dbReference type="PATRIC" id="fig|1429438.4.peg.7338"/>
<evidence type="ECO:0000313" key="1">
    <source>
        <dbReference type="EMBL" id="ETW93468.1"/>
    </source>
</evidence>
<keyword evidence="2" id="KW-1185">Reference proteome</keyword>
<proteinExistence type="predicted"/>
<dbReference type="PANTHER" id="PTHR43844">
    <property type="entry name" value="METHIONINE SYNTHASE"/>
    <property type="match status" value="1"/>
</dbReference>
<sequence length="55" mass="6305">MLRRIDEAARYVPLERLALSPQCGFASTEAGNLLTEDEQWRKLELVVDTARKAWS</sequence>
<name>W4L5U8_ENTF1</name>
<dbReference type="SUPFAM" id="SSF51726">
    <property type="entry name" value="UROD/MetE-like"/>
    <property type="match status" value="1"/>
</dbReference>
<accession>W4L5U8</accession>
<dbReference type="AlphaFoldDB" id="W4L5U8"/>
<protein>
    <recommendedName>
        <fullName evidence="3">Cobalamin-independent methionine synthase MetE C-terminal/archaeal domain-containing protein</fullName>
    </recommendedName>
</protein>